<keyword evidence="3" id="KW-1185">Reference proteome</keyword>
<accession>A0ABR9FSD6</accession>
<evidence type="ECO:0000256" key="1">
    <source>
        <dbReference type="SAM" id="Coils"/>
    </source>
</evidence>
<name>A0ABR9FSD6_9GAMM</name>
<sequence length="156" mass="18301">MSNPFDIKNQRDFDENTEKLVAAIDKINNTPSLPATIAELSRLTGLHRNAISNRGWPNQKLKLIKEKRKTQEQAETKSTIHKNPIKVLEEKLDNAKNELVYWFNKNLDNEKQIKQLEINLERMSLARNDYETMLKNERIKSMELTKQLEQLKNLIS</sequence>
<reference evidence="2 3" key="1">
    <citation type="submission" date="2020-07" db="EMBL/GenBank/DDBJ databases">
        <title>Halophilic bacteria isolated from french cheeses.</title>
        <authorList>
            <person name="Kothe C.I."/>
            <person name="Farah-Kraiem B."/>
            <person name="Renault P."/>
            <person name="Dridi B."/>
        </authorList>
    </citation>
    <scope>NUCLEOTIDE SEQUENCE [LARGE SCALE GENOMIC DNA]</scope>
    <source>
        <strain evidence="2 3">FME14</strain>
    </source>
</reference>
<proteinExistence type="predicted"/>
<dbReference type="Proteomes" id="UP000707245">
    <property type="component" value="Unassembled WGS sequence"/>
</dbReference>
<protein>
    <submittedName>
        <fullName evidence="2">Uncharacterized protein</fullName>
    </submittedName>
</protein>
<feature type="coiled-coil region" evidence="1">
    <location>
        <begin position="85"/>
        <end position="154"/>
    </location>
</feature>
<gene>
    <name evidence="2" type="ORF">EI167_20310</name>
</gene>
<comment type="caution">
    <text evidence="2">The sequence shown here is derived from an EMBL/GenBank/DDBJ whole genome shotgun (WGS) entry which is preliminary data.</text>
</comment>
<evidence type="ECO:0000313" key="3">
    <source>
        <dbReference type="Proteomes" id="UP000707245"/>
    </source>
</evidence>
<dbReference type="RefSeq" id="WP_192543069.1">
    <property type="nucleotide sequence ID" value="NZ_RRZA01000105.1"/>
</dbReference>
<dbReference type="EMBL" id="RRZA01000105">
    <property type="protein sequence ID" value="MBE0459729.1"/>
    <property type="molecule type" value="Genomic_DNA"/>
</dbReference>
<keyword evidence="1" id="KW-0175">Coiled coil</keyword>
<evidence type="ECO:0000313" key="2">
    <source>
        <dbReference type="EMBL" id="MBE0459729.1"/>
    </source>
</evidence>
<organism evidence="2 3">
    <name type="scientific">Pseudoalteromonas prydzensis</name>
    <dbReference type="NCBI Taxonomy" id="182141"/>
    <lineage>
        <taxon>Bacteria</taxon>
        <taxon>Pseudomonadati</taxon>
        <taxon>Pseudomonadota</taxon>
        <taxon>Gammaproteobacteria</taxon>
        <taxon>Alteromonadales</taxon>
        <taxon>Pseudoalteromonadaceae</taxon>
        <taxon>Pseudoalteromonas</taxon>
    </lineage>
</organism>